<proteinExistence type="predicted"/>
<dbReference type="PROSITE" id="PS51257">
    <property type="entry name" value="PROKAR_LIPOPROTEIN"/>
    <property type="match status" value="1"/>
</dbReference>
<evidence type="ECO:0000313" key="2">
    <source>
        <dbReference type="EMBL" id="WYY06426.1"/>
    </source>
</evidence>
<evidence type="ECO:0000313" key="3">
    <source>
        <dbReference type="Proteomes" id="UP001479933"/>
    </source>
</evidence>
<evidence type="ECO:0008006" key="4">
    <source>
        <dbReference type="Google" id="ProtNLM"/>
    </source>
</evidence>
<dbReference type="Proteomes" id="UP001479933">
    <property type="component" value="Chromosome"/>
</dbReference>
<keyword evidence="1" id="KW-0732">Signal</keyword>
<gene>
    <name evidence="2" type="ORF">RVF87_15300</name>
</gene>
<dbReference type="RefSeq" id="WP_157085970.1">
    <property type="nucleotide sequence ID" value="NZ_CP136137.1"/>
</dbReference>
<accession>A0ABZ2TYD6</accession>
<feature type="signal peptide" evidence="1">
    <location>
        <begin position="1"/>
        <end position="19"/>
    </location>
</feature>
<reference evidence="2 3" key="1">
    <citation type="journal article" date="2023" name="Virus Evol.">
        <title>Computational host range prediction-The good, the bad, and the ugly.</title>
        <authorList>
            <person name="Howell A.A."/>
            <person name="Versoza C.J."/>
            <person name="Pfeifer S.P."/>
        </authorList>
    </citation>
    <scope>NUCLEOTIDE SEQUENCE [LARGE SCALE GENOMIC DNA]</scope>
    <source>
        <strain evidence="2 3">1610/1b</strain>
    </source>
</reference>
<keyword evidence="3" id="KW-1185">Reference proteome</keyword>
<evidence type="ECO:0000256" key="1">
    <source>
        <dbReference type="SAM" id="SignalP"/>
    </source>
</evidence>
<name>A0ABZ2TYD6_9ACTN</name>
<sequence>MRTKWLAVIAAAGLLGATACGSSDDPTPPSSSERPTEFTDLREVGTYGLQALDECSNESDAAMYACDHYKFIQITEMMAAIPEESRDIRNVMGTFQTSYTKYWAPRMCGTSESTDTTGLMCNRSSLEMVLTQARDGFQRMADTGSL</sequence>
<protein>
    <recommendedName>
        <fullName evidence="4">Lipoprotein</fullName>
    </recommendedName>
</protein>
<feature type="chain" id="PRO_5045820911" description="Lipoprotein" evidence="1">
    <location>
        <begin position="20"/>
        <end position="146"/>
    </location>
</feature>
<dbReference type="EMBL" id="CP136137">
    <property type="protein sequence ID" value="WYY06426.1"/>
    <property type="molecule type" value="Genomic_DNA"/>
</dbReference>
<organism evidence="2 3">
    <name type="scientific">Gordonia hydrophobica</name>
    <dbReference type="NCBI Taxonomy" id="40516"/>
    <lineage>
        <taxon>Bacteria</taxon>
        <taxon>Bacillati</taxon>
        <taxon>Actinomycetota</taxon>
        <taxon>Actinomycetes</taxon>
        <taxon>Mycobacteriales</taxon>
        <taxon>Gordoniaceae</taxon>
        <taxon>Gordonia</taxon>
    </lineage>
</organism>